<evidence type="ECO:0000313" key="4">
    <source>
        <dbReference type="Proteomes" id="UP001017257"/>
    </source>
</evidence>
<name>A0ABY5S023_9HYPH</name>
<protein>
    <submittedName>
        <fullName evidence="3">Metal-binding protein</fullName>
    </submittedName>
</protein>
<keyword evidence="1" id="KW-0010">Activator</keyword>
<evidence type="ECO:0000256" key="1">
    <source>
        <dbReference type="ARBA" id="ARBA00023159"/>
    </source>
</evidence>
<keyword evidence="4" id="KW-1185">Reference proteome</keyword>
<proteinExistence type="predicted"/>
<feature type="domain" description="Ada DNA repair metal-binding" evidence="2">
    <location>
        <begin position="24"/>
        <end position="71"/>
    </location>
</feature>
<evidence type="ECO:0000313" key="3">
    <source>
        <dbReference type="EMBL" id="UVF22825.1"/>
    </source>
</evidence>
<sequence length="96" mass="10669">MHYKLLNAQRKIYLTEAPGTLGGYRPNRIYGRLDCPSALRHLASGQYAKHRVFFADEATAIAAGFRPCGVCMKARHELWTADPGAWLAAVLSDHRA</sequence>
<gene>
    <name evidence="3" type="ORF">HPT29_027465</name>
</gene>
<accession>A0ABY5S023</accession>
<dbReference type="InterPro" id="IPR035451">
    <property type="entry name" value="Ada-like_dom_sf"/>
</dbReference>
<keyword evidence="3" id="KW-0614">Plasmid</keyword>
<dbReference type="Gene3D" id="3.40.10.10">
    <property type="entry name" value="DNA Methylphosphotriester Repair Domain"/>
    <property type="match status" value="1"/>
</dbReference>
<reference evidence="3" key="1">
    <citation type="submission" date="2022-08" db="EMBL/GenBank/DDBJ databases">
        <title>Microvirga terrae sp. nov., isolated from soil.</title>
        <authorList>
            <person name="Kim K.H."/>
            <person name="Seo Y.L."/>
            <person name="Kim J.M."/>
            <person name="Lee J.K."/>
            <person name="Han D.M."/>
            <person name="Jeon C.O."/>
        </authorList>
    </citation>
    <scope>NUCLEOTIDE SEQUENCE</scope>
    <source>
        <strain evidence="3">R24</strain>
        <plasmid evidence="3">pR24_2</plasmid>
    </source>
</reference>
<evidence type="ECO:0000259" key="2">
    <source>
        <dbReference type="Pfam" id="PF02805"/>
    </source>
</evidence>
<dbReference type="Proteomes" id="UP001017257">
    <property type="component" value="Plasmid pR24_2"/>
</dbReference>
<dbReference type="SUPFAM" id="SSF57884">
    <property type="entry name" value="Ada DNA repair protein, N-terminal domain (N-Ada 10)"/>
    <property type="match status" value="1"/>
</dbReference>
<dbReference type="EMBL" id="CP102847">
    <property type="protein sequence ID" value="UVF22825.1"/>
    <property type="molecule type" value="Genomic_DNA"/>
</dbReference>
<dbReference type="Pfam" id="PF02805">
    <property type="entry name" value="Ada_Zn_binding"/>
    <property type="match status" value="1"/>
</dbReference>
<dbReference type="InterPro" id="IPR004026">
    <property type="entry name" value="Ada_DNA_repair_Zn-bd"/>
</dbReference>
<organism evidence="3 4">
    <name type="scientific">Microvirga terrae</name>
    <dbReference type="NCBI Taxonomy" id="2740529"/>
    <lineage>
        <taxon>Bacteria</taxon>
        <taxon>Pseudomonadati</taxon>
        <taxon>Pseudomonadota</taxon>
        <taxon>Alphaproteobacteria</taxon>
        <taxon>Hyphomicrobiales</taxon>
        <taxon>Methylobacteriaceae</taxon>
        <taxon>Microvirga</taxon>
    </lineage>
</organism>
<geneLocation type="plasmid" evidence="3 4">
    <name>pR24_2</name>
</geneLocation>